<comment type="caution">
    <text evidence="2">The sequence shown here is derived from an EMBL/GenBank/DDBJ whole genome shotgun (WGS) entry which is preliminary data.</text>
</comment>
<evidence type="ECO:0000256" key="1">
    <source>
        <dbReference type="SAM" id="MobiDB-lite"/>
    </source>
</evidence>
<evidence type="ECO:0000313" key="3">
    <source>
        <dbReference type="Proteomes" id="UP001215598"/>
    </source>
</evidence>
<accession>A0AAD7JPV6</accession>
<name>A0AAD7JPV6_9AGAR</name>
<dbReference type="EMBL" id="JARKIB010000021">
    <property type="protein sequence ID" value="KAJ7767661.1"/>
    <property type="molecule type" value="Genomic_DNA"/>
</dbReference>
<protein>
    <submittedName>
        <fullName evidence="2">Uncharacterized protein</fullName>
    </submittedName>
</protein>
<dbReference type="Proteomes" id="UP001215598">
    <property type="component" value="Unassembled WGS sequence"/>
</dbReference>
<feature type="region of interest" description="Disordered" evidence="1">
    <location>
        <begin position="585"/>
        <end position="617"/>
    </location>
</feature>
<organism evidence="2 3">
    <name type="scientific">Mycena metata</name>
    <dbReference type="NCBI Taxonomy" id="1033252"/>
    <lineage>
        <taxon>Eukaryota</taxon>
        <taxon>Fungi</taxon>
        <taxon>Dikarya</taxon>
        <taxon>Basidiomycota</taxon>
        <taxon>Agaricomycotina</taxon>
        <taxon>Agaricomycetes</taxon>
        <taxon>Agaricomycetidae</taxon>
        <taxon>Agaricales</taxon>
        <taxon>Marasmiineae</taxon>
        <taxon>Mycenaceae</taxon>
        <taxon>Mycena</taxon>
    </lineage>
</organism>
<proteinExistence type="predicted"/>
<gene>
    <name evidence="2" type="ORF">B0H16DRAFT_1453285</name>
</gene>
<evidence type="ECO:0000313" key="2">
    <source>
        <dbReference type="EMBL" id="KAJ7767661.1"/>
    </source>
</evidence>
<reference evidence="2" key="1">
    <citation type="submission" date="2023-03" db="EMBL/GenBank/DDBJ databases">
        <title>Massive genome expansion in bonnet fungi (Mycena s.s.) driven by repeated elements and novel gene families across ecological guilds.</title>
        <authorList>
            <consortium name="Lawrence Berkeley National Laboratory"/>
            <person name="Harder C.B."/>
            <person name="Miyauchi S."/>
            <person name="Viragh M."/>
            <person name="Kuo A."/>
            <person name="Thoen E."/>
            <person name="Andreopoulos B."/>
            <person name="Lu D."/>
            <person name="Skrede I."/>
            <person name="Drula E."/>
            <person name="Henrissat B."/>
            <person name="Morin E."/>
            <person name="Kohler A."/>
            <person name="Barry K."/>
            <person name="LaButti K."/>
            <person name="Morin E."/>
            <person name="Salamov A."/>
            <person name="Lipzen A."/>
            <person name="Mereny Z."/>
            <person name="Hegedus B."/>
            <person name="Baldrian P."/>
            <person name="Stursova M."/>
            <person name="Weitz H."/>
            <person name="Taylor A."/>
            <person name="Grigoriev I.V."/>
            <person name="Nagy L.G."/>
            <person name="Martin F."/>
            <person name="Kauserud H."/>
        </authorList>
    </citation>
    <scope>NUCLEOTIDE SEQUENCE</scope>
    <source>
        <strain evidence="2">CBHHK182m</strain>
    </source>
</reference>
<dbReference type="AlphaFoldDB" id="A0AAD7JPV6"/>
<sequence>MVFDSAGGVNAKPHLFRATDTHMERLGGRPKRHNDARVDARGGTQTGLFHIPRPWEKGTPMFNTNNINDLVDFLEQVDTIIELGNVGNDQERKVLLTSYLPIDLRSIWRGLNTYDMVHSYADFRIEVLQLYPELAAHECGSLESLERLCAEFDGIKQNEEGRLRRFNIRFCSLVKRLQRSPALVTNRDACTRYLRTMDSVFTRRVCRTVEEREIARVLLQQLGINVQAEDKSAWRREDVVLLQDLIQITEAIARTDVSYLQSDGINRAPGEISARNEVSMNGVQNDERPADVTRPRRTVQDNTVAAFTQLPDGGAVAKDRVCVTGTSLDRFSQTAEKEFNGNESVKAALAEISATAWRGDRSVELWPETAILGDEFNDIRDELRTVQQQLKDIKEAATSRNEEIYLEMETLRHHMHTIEDSNSRDCRDIFDGGVNSVDVLRKEIFYELGMVQDELCSIQKSATRNQGTYLEMDMRERRIREDGDLRLEVVRDKQENVGALRKEMRSEIGMVQDELRTIQRQLMAALNQQTWESELAAGFLQNWLREETRVVKKTSDGDGLIRKRRPFMPLLTKKQRKVMERAEMALQQPHRSQNRKDRRGPQINIEESNAATREGSHFAEKECSEGSELSCCDAVDIADKTGGLAQAEECKEKHSSATE</sequence>
<keyword evidence="3" id="KW-1185">Reference proteome</keyword>
<feature type="region of interest" description="Disordered" evidence="1">
    <location>
        <begin position="17"/>
        <end position="39"/>
    </location>
</feature>